<proteinExistence type="predicted"/>
<dbReference type="EMBL" id="SRZC01000001">
    <property type="protein sequence ID" value="TGX84160.1"/>
    <property type="molecule type" value="Genomic_DNA"/>
</dbReference>
<evidence type="ECO:0000313" key="1">
    <source>
        <dbReference type="EMBL" id="TGX84160.1"/>
    </source>
</evidence>
<keyword evidence="2" id="KW-1185">Reference proteome</keyword>
<organism evidence="1 2">
    <name type="scientific">Palleniella muris</name>
    <dbReference type="NCBI Taxonomy" id="3038145"/>
    <lineage>
        <taxon>Bacteria</taxon>
        <taxon>Pseudomonadati</taxon>
        <taxon>Bacteroidota</taxon>
        <taxon>Bacteroidia</taxon>
        <taxon>Bacteroidales</taxon>
        <taxon>Prevotellaceae</taxon>
        <taxon>Palleniella</taxon>
    </lineage>
</organism>
<name>A0AC61QU61_9BACT</name>
<sequence length="177" mass="20322">MDDKDIILAMQAAPDRGFRMLMTKYKEPVYWHIRRLVVAHDDAQDAVQETFVRVFRSFSRFEGKDSLKAWIYRIATNEALRLLSRCRTETLPLENAGTAVAGIPASDYVDYSDLEAVMLQKAILSLPEKQQIAFNLRYYDEMDYDEIAAVMESTPSAAKSNYHLAKGRITEYMNNHG</sequence>
<comment type="caution">
    <text evidence="1">The sequence shown here is derived from an EMBL/GenBank/DDBJ whole genome shotgun (WGS) entry which is preliminary data.</text>
</comment>
<evidence type="ECO:0000313" key="2">
    <source>
        <dbReference type="Proteomes" id="UP000308886"/>
    </source>
</evidence>
<protein>
    <submittedName>
        <fullName evidence="1">Sigma-70 family RNA polymerase sigma factor</fullName>
    </submittedName>
</protein>
<accession>A0AC61QU61</accession>
<reference evidence="1" key="1">
    <citation type="submission" date="2019-04" db="EMBL/GenBank/DDBJ databases">
        <title>Microbes associate with the intestines of laboratory mice.</title>
        <authorList>
            <person name="Navarre W."/>
            <person name="Wong E."/>
            <person name="Huang K."/>
            <person name="Tropini C."/>
            <person name="Ng K."/>
            <person name="Yu B."/>
        </authorList>
    </citation>
    <scope>NUCLEOTIDE SEQUENCE</scope>
    <source>
        <strain evidence="1">NM73_A23</strain>
    </source>
</reference>
<gene>
    <name evidence="1" type="ORF">E5358_00545</name>
</gene>
<dbReference type="Proteomes" id="UP000308886">
    <property type="component" value="Unassembled WGS sequence"/>
</dbReference>